<feature type="binding site" evidence="14">
    <location>
        <position position="157"/>
    </location>
    <ligand>
        <name>ATP</name>
        <dbReference type="ChEBI" id="CHEBI:30616"/>
    </ligand>
</feature>
<feature type="binding site" evidence="14">
    <location>
        <position position="66"/>
    </location>
    <ligand>
        <name>L-threonine</name>
        <dbReference type="ChEBI" id="CHEBI:57926"/>
    </ligand>
</feature>
<dbReference type="GO" id="GO:0005737">
    <property type="term" value="C:cytoplasm"/>
    <property type="evidence" value="ECO:0007669"/>
    <property type="project" value="UniProtKB-SubCell"/>
</dbReference>
<evidence type="ECO:0000256" key="10">
    <source>
        <dbReference type="ARBA" id="ARBA00022840"/>
    </source>
</evidence>
<evidence type="ECO:0000313" key="17">
    <source>
        <dbReference type="Proteomes" id="UP000245212"/>
    </source>
</evidence>
<dbReference type="GO" id="GO:0005524">
    <property type="term" value="F:ATP binding"/>
    <property type="evidence" value="ECO:0007669"/>
    <property type="project" value="UniProtKB-UniRule"/>
</dbReference>
<dbReference type="PIRSF" id="PIRSF004930">
    <property type="entry name" value="Tln_factor_SUA5"/>
    <property type="match status" value="1"/>
</dbReference>
<dbReference type="Pfam" id="PF01300">
    <property type="entry name" value="Sua5_yciO_yrdC"/>
    <property type="match status" value="1"/>
</dbReference>
<dbReference type="AlphaFoldDB" id="A0A2V1K4P6"/>
<accession>A0A2V1K4P6</accession>
<keyword evidence="6 13" id="KW-0808">Transferase</keyword>
<dbReference type="InterPro" id="IPR005145">
    <property type="entry name" value="Sua5_C"/>
</dbReference>
<dbReference type="InterPro" id="IPR050156">
    <property type="entry name" value="TC-AMP_synthase_SUA5"/>
</dbReference>
<dbReference type="GO" id="GO:0003725">
    <property type="term" value="F:double-stranded RNA binding"/>
    <property type="evidence" value="ECO:0007669"/>
    <property type="project" value="UniProtKB-UniRule"/>
</dbReference>
<feature type="binding site" evidence="14">
    <location>
        <position position="244"/>
    </location>
    <ligand>
        <name>ATP</name>
        <dbReference type="ChEBI" id="CHEBI:30616"/>
    </ligand>
</feature>
<feature type="binding site" evidence="14">
    <location>
        <position position="120"/>
    </location>
    <ligand>
        <name>L-threonine</name>
        <dbReference type="ChEBI" id="CHEBI:57926"/>
    </ligand>
</feature>
<comment type="subcellular location">
    <subcellularLocation>
        <location evidence="1 13">Cytoplasm</location>
    </subcellularLocation>
</comment>
<comment type="catalytic activity">
    <reaction evidence="12 13">
        <text>L-threonine + hydrogencarbonate + ATP = L-threonylcarbamoyladenylate + diphosphate + H2O</text>
        <dbReference type="Rhea" id="RHEA:36407"/>
        <dbReference type="ChEBI" id="CHEBI:15377"/>
        <dbReference type="ChEBI" id="CHEBI:17544"/>
        <dbReference type="ChEBI" id="CHEBI:30616"/>
        <dbReference type="ChEBI" id="CHEBI:33019"/>
        <dbReference type="ChEBI" id="CHEBI:57926"/>
        <dbReference type="ChEBI" id="CHEBI:73682"/>
        <dbReference type="EC" id="2.7.7.87"/>
    </reaction>
</comment>
<dbReference type="PANTHER" id="PTHR17490:SF16">
    <property type="entry name" value="THREONYLCARBAMOYL-AMP SYNTHASE"/>
    <property type="match status" value="1"/>
</dbReference>
<dbReference type="Pfam" id="PF03481">
    <property type="entry name" value="Sua5_C"/>
    <property type="match status" value="1"/>
</dbReference>
<feature type="binding site" evidence="14">
    <location>
        <position position="209"/>
    </location>
    <ligand>
        <name>ATP</name>
        <dbReference type="ChEBI" id="CHEBI:30616"/>
    </ligand>
</feature>
<evidence type="ECO:0000256" key="2">
    <source>
        <dbReference type="ARBA" id="ARBA00007663"/>
    </source>
</evidence>
<evidence type="ECO:0000313" key="16">
    <source>
        <dbReference type="EMBL" id="PWF25540.1"/>
    </source>
</evidence>
<comment type="function">
    <text evidence="13">Required for the formation of a threonylcarbamoyl group on adenosine at position 37 (t(6)A37) in tRNAs that read codons beginning with adenine.</text>
</comment>
<dbReference type="PROSITE" id="PS51163">
    <property type="entry name" value="YRDC"/>
    <property type="match status" value="1"/>
</dbReference>
<keyword evidence="10 13" id="KW-0067">ATP-binding</keyword>
<keyword evidence="5 13" id="KW-0963">Cytoplasm</keyword>
<evidence type="ECO:0000259" key="15">
    <source>
        <dbReference type="PROSITE" id="PS51163"/>
    </source>
</evidence>
<comment type="caution">
    <text evidence="16">The sequence shown here is derived from an EMBL/GenBank/DDBJ whole genome shotgun (WGS) entry which is preliminary data.</text>
</comment>
<dbReference type="EC" id="2.7.7.87" evidence="3 13"/>
<evidence type="ECO:0000256" key="6">
    <source>
        <dbReference type="ARBA" id="ARBA00022679"/>
    </source>
</evidence>
<keyword evidence="9 13" id="KW-0547">Nucleotide-binding</keyword>
<feature type="domain" description="YrdC-like" evidence="15">
    <location>
        <begin position="12"/>
        <end position="213"/>
    </location>
</feature>
<organism evidence="16 17">
    <name type="scientific">Corticimicrobacter populi</name>
    <dbReference type="NCBI Taxonomy" id="2175229"/>
    <lineage>
        <taxon>Bacteria</taxon>
        <taxon>Pseudomonadati</taxon>
        <taxon>Pseudomonadota</taxon>
        <taxon>Betaproteobacteria</taxon>
        <taxon>Burkholderiales</taxon>
        <taxon>Alcaligenaceae</taxon>
        <taxon>Corticimicrobacter</taxon>
    </lineage>
</organism>
<feature type="binding site" evidence="14">
    <location>
        <position position="147"/>
    </location>
    <ligand>
        <name>L-threonine</name>
        <dbReference type="ChEBI" id="CHEBI:57926"/>
    </ligand>
</feature>
<dbReference type="InterPro" id="IPR017945">
    <property type="entry name" value="DHBP_synth_RibB-like_a/b_dom"/>
</dbReference>
<dbReference type="PANTHER" id="PTHR17490">
    <property type="entry name" value="SUA5"/>
    <property type="match status" value="1"/>
</dbReference>
<dbReference type="GO" id="GO:0006450">
    <property type="term" value="P:regulation of translational fidelity"/>
    <property type="evidence" value="ECO:0007669"/>
    <property type="project" value="TreeGrafter"/>
</dbReference>
<dbReference type="GO" id="GO:0008033">
    <property type="term" value="P:tRNA processing"/>
    <property type="evidence" value="ECO:0007669"/>
    <property type="project" value="UniProtKB-KW"/>
</dbReference>
<dbReference type="SUPFAM" id="SSF55821">
    <property type="entry name" value="YrdC/RibB"/>
    <property type="match status" value="1"/>
</dbReference>
<evidence type="ECO:0000256" key="7">
    <source>
        <dbReference type="ARBA" id="ARBA00022694"/>
    </source>
</evidence>
<dbReference type="EMBL" id="QETA01000001">
    <property type="protein sequence ID" value="PWF25540.1"/>
    <property type="molecule type" value="Genomic_DNA"/>
</dbReference>
<evidence type="ECO:0000256" key="5">
    <source>
        <dbReference type="ARBA" id="ARBA00022490"/>
    </source>
</evidence>
<dbReference type="InterPro" id="IPR010923">
    <property type="entry name" value="T(6)A37_SUA5"/>
</dbReference>
<feature type="binding site" evidence="14">
    <location>
        <position position="57"/>
    </location>
    <ligand>
        <name>ATP</name>
        <dbReference type="ChEBI" id="CHEBI:30616"/>
    </ligand>
</feature>
<dbReference type="NCBIfam" id="TIGR00057">
    <property type="entry name" value="L-threonylcarbamoyladenylate synthase"/>
    <property type="match status" value="1"/>
</dbReference>
<evidence type="ECO:0000256" key="14">
    <source>
        <dbReference type="PIRSR" id="PIRSR004930-1"/>
    </source>
</evidence>
<evidence type="ECO:0000256" key="4">
    <source>
        <dbReference type="ARBA" id="ARBA00015492"/>
    </source>
</evidence>
<gene>
    <name evidence="16" type="ORF">DD235_00590</name>
</gene>
<dbReference type="Gene3D" id="3.90.870.10">
    <property type="entry name" value="DHBP synthase"/>
    <property type="match status" value="1"/>
</dbReference>
<protein>
    <recommendedName>
        <fullName evidence="4 13">Threonylcarbamoyl-AMP synthase</fullName>
        <shortName evidence="13">TC-AMP synthase</shortName>
        <ecNumber evidence="3 13">2.7.7.87</ecNumber>
    </recommendedName>
    <alternativeName>
        <fullName evidence="11 13">L-threonylcarbamoyladenylate synthase</fullName>
    </alternativeName>
</protein>
<evidence type="ECO:0000256" key="8">
    <source>
        <dbReference type="ARBA" id="ARBA00022695"/>
    </source>
</evidence>
<evidence type="ECO:0000256" key="12">
    <source>
        <dbReference type="ARBA" id="ARBA00048366"/>
    </source>
</evidence>
<dbReference type="Gene3D" id="3.40.50.11030">
    <property type="entry name" value="Threonylcarbamoyl-AMP synthase, C-terminal domain"/>
    <property type="match status" value="1"/>
</dbReference>
<dbReference type="Proteomes" id="UP000245212">
    <property type="component" value="Unassembled WGS sequence"/>
</dbReference>
<evidence type="ECO:0000256" key="3">
    <source>
        <dbReference type="ARBA" id="ARBA00012584"/>
    </source>
</evidence>
<dbReference type="InterPro" id="IPR006070">
    <property type="entry name" value="Sua5-like_dom"/>
</dbReference>
<dbReference type="GO" id="GO:0061710">
    <property type="term" value="F:L-threonylcarbamoyladenylate synthase"/>
    <property type="evidence" value="ECO:0007669"/>
    <property type="project" value="UniProtKB-EC"/>
</dbReference>
<feature type="binding site" evidence="14">
    <location>
        <position position="149"/>
    </location>
    <ligand>
        <name>ATP</name>
        <dbReference type="ChEBI" id="CHEBI:30616"/>
    </ligand>
</feature>
<comment type="similarity">
    <text evidence="2 13">Belongs to the SUA5 family.</text>
</comment>
<keyword evidence="17" id="KW-1185">Reference proteome</keyword>
<reference evidence="17" key="1">
    <citation type="submission" date="2018-05" db="EMBL/GenBank/DDBJ databases">
        <authorList>
            <person name="Li Y."/>
        </authorList>
    </citation>
    <scope>NUCLEOTIDE SEQUENCE [LARGE SCALE GENOMIC DNA]</scope>
    <source>
        <strain evidence="17">3d-2-2</strain>
    </source>
</reference>
<dbReference type="InterPro" id="IPR038385">
    <property type="entry name" value="Sua5/YwlC_C"/>
</dbReference>
<dbReference type="RefSeq" id="WP_109060944.1">
    <property type="nucleotide sequence ID" value="NZ_QETA01000001.1"/>
</dbReference>
<proteinExistence type="inferred from homology"/>
<evidence type="ECO:0000256" key="9">
    <source>
        <dbReference type="ARBA" id="ARBA00022741"/>
    </source>
</evidence>
<feature type="binding site" evidence="14">
    <location>
        <position position="34"/>
    </location>
    <ligand>
        <name>L-threonine</name>
        <dbReference type="ChEBI" id="CHEBI:57926"/>
    </ligand>
</feature>
<keyword evidence="7 13" id="KW-0819">tRNA processing</keyword>
<name>A0A2V1K4P6_9BURK</name>
<feature type="binding site" evidence="14">
    <location>
        <position position="191"/>
    </location>
    <ligand>
        <name>L-threonine</name>
        <dbReference type="ChEBI" id="CHEBI:57926"/>
    </ligand>
</feature>
<keyword evidence="8 13" id="KW-0548">Nucleotidyltransferase</keyword>
<evidence type="ECO:0000256" key="13">
    <source>
        <dbReference type="PIRNR" id="PIRNR004930"/>
    </source>
</evidence>
<evidence type="ECO:0000256" key="1">
    <source>
        <dbReference type="ARBA" id="ARBA00004496"/>
    </source>
</evidence>
<evidence type="ECO:0000256" key="11">
    <source>
        <dbReference type="ARBA" id="ARBA00029774"/>
    </source>
</evidence>
<dbReference type="GO" id="GO:0000049">
    <property type="term" value="F:tRNA binding"/>
    <property type="evidence" value="ECO:0007669"/>
    <property type="project" value="TreeGrafter"/>
</dbReference>
<sequence>MSAGGVSGYPDAVAIETAAAQLQAGRLVAFPTETVYGLGADAENPQAVAAIYAAKGRPSNHPVIAHLAPGADLDYWAAHMPSQARSLIAAFWPGPLTLILKRATHIDPAISGGQDSIGLRCPAHPVAQALIAAFAAQRSGGQGGVAAPSANRFGHVSPTLARHVLEEFAPEVASGQIQVLDGGPTEVGIESTILDLSRVHLGGRPVLLRPGGISAGQLEQVLGEAVLPPDVDAPRASGTLKAHYAPGTPFRLLPLDAILHLLANQAGGRCVVASHSCPVAPVLPSGGAVFWQAMPTDADAYAHVLYARMREWDVLGVDVILLETPPEEARWAGVRDRVQRAAAAFPSDWQA</sequence>